<keyword evidence="2" id="KW-1185">Reference proteome</keyword>
<evidence type="ECO:0000313" key="2">
    <source>
        <dbReference type="Proteomes" id="UP000591272"/>
    </source>
</evidence>
<dbReference type="EMBL" id="JACCBT010000001">
    <property type="protein sequence ID" value="NYE13238.1"/>
    <property type="molecule type" value="Genomic_DNA"/>
</dbReference>
<gene>
    <name evidence="1" type="ORF">BJ999_003534</name>
</gene>
<dbReference type="RefSeq" id="WP_268247869.1">
    <property type="nucleotide sequence ID" value="NZ_BMRD01000025.1"/>
</dbReference>
<comment type="caution">
    <text evidence="1">The sequence shown here is derived from an EMBL/GenBank/DDBJ whole genome shotgun (WGS) entry which is preliminary data.</text>
</comment>
<reference evidence="1 2" key="1">
    <citation type="submission" date="2020-07" db="EMBL/GenBank/DDBJ databases">
        <title>Sequencing the genomes of 1000 actinobacteria strains.</title>
        <authorList>
            <person name="Klenk H.-P."/>
        </authorList>
    </citation>
    <scope>NUCLEOTIDE SEQUENCE [LARGE SCALE GENOMIC DNA]</scope>
    <source>
        <strain evidence="1 2">DSM 43461</strain>
    </source>
</reference>
<organism evidence="1 2">
    <name type="scientific">Actinomadura citrea</name>
    <dbReference type="NCBI Taxonomy" id="46158"/>
    <lineage>
        <taxon>Bacteria</taxon>
        <taxon>Bacillati</taxon>
        <taxon>Actinomycetota</taxon>
        <taxon>Actinomycetes</taxon>
        <taxon>Streptosporangiales</taxon>
        <taxon>Thermomonosporaceae</taxon>
        <taxon>Actinomadura</taxon>
    </lineage>
</organism>
<dbReference type="Proteomes" id="UP000591272">
    <property type="component" value="Unassembled WGS sequence"/>
</dbReference>
<sequence length="42" mass="4927">MADDELFEVAFGEGNRRREKLWASQRRGGAVLSNHWDGRPRR</sequence>
<protein>
    <submittedName>
        <fullName evidence="1">Uncharacterized protein</fullName>
    </submittedName>
</protein>
<dbReference type="AlphaFoldDB" id="A0A7Y9KER5"/>
<accession>A0A7Y9KER5</accession>
<proteinExistence type="predicted"/>
<name>A0A7Y9KER5_9ACTN</name>
<evidence type="ECO:0000313" key="1">
    <source>
        <dbReference type="EMBL" id="NYE13238.1"/>
    </source>
</evidence>